<reference evidence="1" key="1">
    <citation type="journal article" date="2015" name="Nature">
        <title>Complex archaea that bridge the gap between prokaryotes and eukaryotes.</title>
        <authorList>
            <person name="Spang A."/>
            <person name="Saw J.H."/>
            <person name="Jorgensen S.L."/>
            <person name="Zaremba-Niedzwiedzka K."/>
            <person name="Martijn J."/>
            <person name="Lind A.E."/>
            <person name="van Eijk R."/>
            <person name="Schleper C."/>
            <person name="Guy L."/>
            <person name="Ettema T.J."/>
        </authorList>
    </citation>
    <scope>NUCLEOTIDE SEQUENCE</scope>
</reference>
<protein>
    <submittedName>
        <fullName evidence="1">Uncharacterized protein</fullName>
    </submittedName>
</protein>
<evidence type="ECO:0000313" key="1">
    <source>
        <dbReference type="EMBL" id="KKN29050.1"/>
    </source>
</evidence>
<accession>A0A0F9PB35</accession>
<gene>
    <name evidence="1" type="ORF">LCGC14_0848060</name>
</gene>
<dbReference type="EMBL" id="LAZR01002514">
    <property type="protein sequence ID" value="KKN29050.1"/>
    <property type="molecule type" value="Genomic_DNA"/>
</dbReference>
<comment type="caution">
    <text evidence="1">The sequence shown here is derived from an EMBL/GenBank/DDBJ whole genome shotgun (WGS) entry which is preliminary data.</text>
</comment>
<dbReference type="AlphaFoldDB" id="A0A0F9PB35"/>
<proteinExistence type="predicted"/>
<organism evidence="1">
    <name type="scientific">marine sediment metagenome</name>
    <dbReference type="NCBI Taxonomy" id="412755"/>
    <lineage>
        <taxon>unclassified sequences</taxon>
        <taxon>metagenomes</taxon>
        <taxon>ecological metagenomes</taxon>
    </lineage>
</organism>
<sequence length="640" mass="72167">MAFVIEDGNGGSVTVDEPERASFGEKLAGGVEFTLAHLVYKVLEFAGRGMGSFLSGAAVEFLERVEPSLVHYARPLIDMLLGFEELDPSLREFFSELREPVHEGATAILGGFAIDAGGAVMGNVISSVMAKVTYQVNRDLRPGLPDVSSIMSMMRFGELSQEDAQRLLSFHGFTDEMIADFFEITRSRLNPPEILELWQRGEMDSIDARAALSQYGYVAGEISDLIALKKQFAPPAQLMLAMFRKAMPRISVEKRLAAMGYDGPDIIAIMKTAEPIPGPGDLVRFAVREAWRDDVAEAWNYDEDAPPQLGEYLAKHGYDPEWAVRFWRAHWALPSIQQGFEMMHRAIIKPDVLQDLLKVSDIPEFWRENLTKMSFRTLTRVDIRRMHAMGVLGEEEVLKSYLDFGYSPKNAKQMLDFTIKFNDNDPESPRARTLALSRSVIIQAYQRGLINNAEAQTRLMNAGYGTEDLTLILSLADWQGEIDRTPNYYNEHHRDVKSIIERAYSRRLLGEPEARAGLVSIGYTSAEAQLLLLTIDLYYDFEVLETQQRIIGNAYVSRSITRVDAISRLGNEGIPGAMQEQLLAEWDAERTVRDRRLTEAQYRRAVNQDVISVGDYRENLRGLGYTEGDIEILVKTYFAP</sequence>
<name>A0A0F9PB35_9ZZZZ</name>